<dbReference type="PROSITE" id="PS00614">
    <property type="entry name" value="IGPS"/>
    <property type="match status" value="1"/>
</dbReference>
<evidence type="ECO:0000256" key="8">
    <source>
        <dbReference type="ARBA" id="ARBA00022822"/>
    </source>
</evidence>
<evidence type="ECO:0000256" key="1">
    <source>
        <dbReference type="ARBA" id="ARBA00001633"/>
    </source>
</evidence>
<keyword evidence="14" id="KW-1185">Reference proteome</keyword>
<dbReference type="CDD" id="cd00331">
    <property type="entry name" value="IGPS"/>
    <property type="match status" value="1"/>
</dbReference>
<evidence type="ECO:0000256" key="7">
    <source>
        <dbReference type="ARBA" id="ARBA00022793"/>
    </source>
</evidence>
<dbReference type="AlphaFoldDB" id="A0A0A7LCB0"/>
<dbReference type="HOGENOM" id="CLU_034247_2_0_2"/>
<evidence type="ECO:0000256" key="3">
    <source>
        <dbReference type="ARBA" id="ARBA00008737"/>
    </source>
</evidence>
<dbReference type="OrthoDB" id="15223at2157"/>
<dbReference type="InterPro" id="IPR013785">
    <property type="entry name" value="Aldolase_TIM"/>
</dbReference>
<dbReference type="SUPFAM" id="SSF51366">
    <property type="entry name" value="Ribulose-phoshate binding barrel"/>
    <property type="match status" value="1"/>
</dbReference>
<evidence type="ECO:0000313" key="13">
    <source>
        <dbReference type="EMBL" id="AIZ55957.1"/>
    </source>
</evidence>
<comment type="catalytic activity">
    <reaction evidence="1 11">
        <text>1-(2-carboxyphenylamino)-1-deoxy-D-ribulose 5-phosphate + H(+) = (1S,2R)-1-C-(indol-3-yl)glycerol 3-phosphate + CO2 + H2O</text>
        <dbReference type="Rhea" id="RHEA:23476"/>
        <dbReference type="ChEBI" id="CHEBI:15377"/>
        <dbReference type="ChEBI" id="CHEBI:15378"/>
        <dbReference type="ChEBI" id="CHEBI:16526"/>
        <dbReference type="ChEBI" id="CHEBI:58613"/>
        <dbReference type="ChEBI" id="CHEBI:58866"/>
        <dbReference type="EC" id="4.1.1.48"/>
    </reaction>
</comment>
<dbReference type="PANTHER" id="PTHR22854">
    <property type="entry name" value="TRYPTOPHAN BIOSYNTHESIS PROTEIN"/>
    <property type="match status" value="1"/>
</dbReference>
<dbReference type="Proteomes" id="UP000030787">
    <property type="component" value="Chromosome"/>
</dbReference>
<evidence type="ECO:0000256" key="4">
    <source>
        <dbReference type="ARBA" id="ARBA00012362"/>
    </source>
</evidence>
<dbReference type="KEGG" id="mear:Mpt1_c00500"/>
<dbReference type="InterPro" id="IPR013798">
    <property type="entry name" value="Indole-3-glycerol_P_synth_dom"/>
</dbReference>
<accession>A0A0A7LCB0</accession>
<evidence type="ECO:0000256" key="2">
    <source>
        <dbReference type="ARBA" id="ARBA00004696"/>
    </source>
</evidence>
<dbReference type="NCBIfam" id="NF001377">
    <property type="entry name" value="PRK00278.2-4"/>
    <property type="match status" value="1"/>
</dbReference>
<dbReference type="GO" id="GO:0004425">
    <property type="term" value="F:indole-3-glycerol-phosphate synthase activity"/>
    <property type="evidence" value="ECO:0007669"/>
    <property type="project" value="UniProtKB-UniRule"/>
</dbReference>
<gene>
    <name evidence="11 13" type="primary">trpC</name>
    <name evidence="13" type="ORF">Mpt1_c00500</name>
</gene>
<dbReference type="STRING" id="1577791.Mpt1_c00500"/>
<dbReference type="HAMAP" id="MF_00134_B">
    <property type="entry name" value="IGPS_B"/>
    <property type="match status" value="1"/>
</dbReference>
<dbReference type="InterPro" id="IPR011060">
    <property type="entry name" value="RibuloseP-bd_barrel"/>
</dbReference>
<dbReference type="PANTHER" id="PTHR22854:SF2">
    <property type="entry name" value="INDOLE-3-GLYCEROL-PHOSPHATE SYNTHASE"/>
    <property type="match status" value="1"/>
</dbReference>
<dbReference type="GeneID" id="24817725"/>
<dbReference type="FunFam" id="3.20.20.70:FF:000024">
    <property type="entry name" value="Indole-3-glycerol phosphate synthase"/>
    <property type="match status" value="1"/>
</dbReference>
<comment type="pathway">
    <text evidence="2 11">Amino-acid biosynthesis; L-tryptophan biosynthesis; L-tryptophan from chorismate: step 4/5.</text>
</comment>
<evidence type="ECO:0000313" key="14">
    <source>
        <dbReference type="Proteomes" id="UP000030787"/>
    </source>
</evidence>
<dbReference type="HAMAP" id="MF_00134_A">
    <property type="entry name" value="IGPS_A"/>
    <property type="match status" value="1"/>
</dbReference>
<evidence type="ECO:0000256" key="9">
    <source>
        <dbReference type="ARBA" id="ARBA00023141"/>
    </source>
</evidence>
<comment type="similarity">
    <text evidence="3 11">Belongs to the TrpC family.</text>
</comment>
<evidence type="ECO:0000256" key="10">
    <source>
        <dbReference type="ARBA" id="ARBA00023239"/>
    </source>
</evidence>
<dbReference type="Pfam" id="PF00218">
    <property type="entry name" value="IGPS"/>
    <property type="match status" value="1"/>
</dbReference>
<dbReference type="UniPathway" id="UPA00035">
    <property type="reaction ID" value="UER00043"/>
</dbReference>
<dbReference type="EC" id="4.1.1.48" evidence="4 11"/>
<keyword evidence="7 11" id="KW-0210">Decarboxylase</keyword>
<sequence>MNILDRIVASTKKRVERDKAAGMPTGNSVKRQHFIFEKSLRGPDISFICEVKKASPSKGVIAEDFPYLDIAKEYEGAGASAISVLTEPEFFRGADEYLKEIRKSVDIPILRKDFVIDKFQIEQSFRFGADAILLICSILSGEELSEFIKEADKFGLSSLVEVHNEEELRTAVEAGARIIGVNNRDLKTFEVDTQNSIRLRKLTPDEIIFVSESGIRTAEDVEVLRKNGVDAVLIGEALMRSSDKKAALDALRGRR</sequence>
<organism evidence="13 14">
    <name type="scientific">Candidatus Methanoplasma termitum</name>
    <dbReference type="NCBI Taxonomy" id="1577791"/>
    <lineage>
        <taxon>Archaea</taxon>
        <taxon>Methanobacteriati</taxon>
        <taxon>Thermoplasmatota</taxon>
        <taxon>Thermoplasmata</taxon>
        <taxon>Methanomassiliicoccales</taxon>
        <taxon>Methanomassiliicoccaceae</taxon>
        <taxon>Candidatus Methanoplasma</taxon>
    </lineage>
</organism>
<evidence type="ECO:0000256" key="6">
    <source>
        <dbReference type="ARBA" id="ARBA00022605"/>
    </source>
</evidence>
<keyword evidence="9 11" id="KW-0057">Aromatic amino acid biosynthesis</keyword>
<dbReference type="InterPro" id="IPR045186">
    <property type="entry name" value="Indole-3-glycerol_P_synth"/>
</dbReference>
<protein>
    <recommendedName>
        <fullName evidence="5 11">Indole-3-glycerol phosphate synthase</fullName>
        <shortName evidence="11">IGPS</shortName>
        <ecNumber evidence="4 11">4.1.1.48</ecNumber>
    </recommendedName>
</protein>
<evidence type="ECO:0000259" key="12">
    <source>
        <dbReference type="Pfam" id="PF00218"/>
    </source>
</evidence>
<feature type="domain" description="Indole-3-glycerol phosphate synthase" evidence="12">
    <location>
        <begin position="4"/>
        <end position="250"/>
    </location>
</feature>
<dbReference type="EMBL" id="CP010070">
    <property type="protein sequence ID" value="AIZ55957.1"/>
    <property type="molecule type" value="Genomic_DNA"/>
</dbReference>
<evidence type="ECO:0000256" key="11">
    <source>
        <dbReference type="HAMAP-Rule" id="MF_00134"/>
    </source>
</evidence>
<dbReference type="Gene3D" id="3.20.20.70">
    <property type="entry name" value="Aldolase class I"/>
    <property type="match status" value="1"/>
</dbReference>
<dbReference type="GO" id="GO:0000162">
    <property type="term" value="P:L-tryptophan biosynthetic process"/>
    <property type="evidence" value="ECO:0007669"/>
    <property type="project" value="UniProtKB-UniRule"/>
</dbReference>
<proteinExistence type="inferred from homology"/>
<dbReference type="InterPro" id="IPR001468">
    <property type="entry name" value="Indole-3-GlycerolPSynthase_CS"/>
</dbReference>
<dbReference type="RefSeq" id="WP_048111186.1">
    <property type="nucleotide sequence ID" value="NZ_CP010070.1"/>
</dbReference>
<keyword evidence="6 11" id="KW-0028">Amino-acid biosynthesis</keyword>
<keyword evidence="10 11" id="KW-0456">Lyase</keyword>
<name>A0A0A7LCB0_9ARCH</name>
<dbReference type="GO" id="GO:0004640">
    <property type="term" value="F:phosphoribosylanthranilate isomerase activity"/>
    <property type="evidence" value="ECO:0007669"/>
    <property type="project" value="TreeGrafter"/>
</dbReference>
<reference evidence="13 14" key="1">
    <citation type="journal article" date="2014" name="Appl. Environ. Microbiol.">
        <title>Comparative Genome Analysis of 'Candidatus Methanoplasma termitum' Indicates a New Mode of Energy Metabolism in the Seventh Order of Methanogens.</title>
        <authorList>
            <person name="Lang K."/>
            <person name="Schuldes J."/>
            <person name="Klingl A."/>
            <person name="Poehlein A."/>
            <person name="Daniel R."/>
            <person name="Brune A."/>
        </authorList>
    </citation>
    <scope>NUCLEOTIDE SEQUENCE [LARGE SCALE GENOMIC DNA]</scope>
    <source>
        <strain evidence="14">Mpt1</strain>
    </source>
</reference>
<keyword evidence="8 11" id="KW-0822">Tryptophan biosynthesis</keyword>
<evidence type="ECO:0000256" key="5">
    <source>
        <dbReference type="ARBA" id="ARBA00018080"/>
    </source>
</evidence>